<gene>
    <name evidence="1" type="ORF">Bhyg_10430</name>
</gene>
<evidence type="ECO:0000313" key="1">
    <source>
        <dbReference type="EMBL" id="KAJ6637699.1"/>
    </source>
</evidence>
<protein>
    <submittedName>
        <fullName evidence="1">Uncharacterized protein</fullName>
    </submittedName>
</protein>
<comment type="caution">
    <text evidence="1">The sequence shown here is derived from an EMBL/GenBank/DDBJ whole genome shotgun (WGS) entry which is preliminary data.</text>
</comment>
<accession>A0A9Q0MUZ6</accession>
<proteinExistence type="predicted"/>
<dbReference type="Proteomes" id="UP001151699">
    <property type="component" value="Chromosome X"/>
</dbReference>
<keyword evidence="2" id="KW-1185">Reference proteome</keyword>
<dbReference type="AlphaFoldDB" id="A0A9Q0MUZ6"/>
<evidence type="ECO:0000313" key="2">
    <source>
        <dbReference type="Proteomes" id="UP001151699"/>
    </source>
</evidence>
<sequence length="123" mass="14429">MPVTRRYCHYNEVLIRVHHEMTFDRPGTRSKTISNCGKMETASKNSFPKGGRFFSIFKKPMRNIFLQRTTDSLAKSYELRCLFSERGIVDRWPSSPSLANFTRIYGTAILPIHYPMAYDEQRK</sequence>
<reference evidence="1" key="1">
    <citation type="submission" date="2022-07" db="EMBL/GenBank/DDBJ databases">
        <authorList>
            <person name="Trinca V."/>
            <person name="Uliana J.V.C."/>
            <person name="Torres T.T."/>
            <person name="Ward R.J."/>
            <person name="Monesi N."/>
        </authorList>
    </citation>
    <scope>NUCLEOTIDE SEQUENCE</scope>
    <source>
        <strain evidence="1">HSMRA1968</strain>
        <tissue evidence="1">Whole embryos</tissue>
    </source>
</reference>
<organism evidence="1 2">
    <name type="scientific">Pseudolycoriella hygida</name>
    <dbReference type="NCBI Taxonomy" id="35572"/>
    <lineage>
        <taxon>Eukaryota</taxon>
        <taxon>Metazoa</taxon>
        <taxon>Ecdysozoa</taxon>
        <taxon>Arthropoda</taxon>
        <taxon>Hexapoda</taxon>
        <taxon>Insecta</taxon>
        <taxon>Pterygota</taxon>
        <taxon>Neoptera</taxon>
        <taxon>Endopterygota</taxon>
        <taxon>Diptera</taxon>
        <taxon>Nematocera</taxon>
        <taxon>Sciaroidea</taxon>
        <taxon>Sciaridae</taxon>
        <taxon>Pseudolycoriella</taxon>
    </lineage>
</organism>
<name>A0A9Q0MUZ6_9DIPT</name>
<dbReference type="EMBL" id="WJQU01000003">
    <property type="protein sequence ID" value="KAJ6637699.1"/>
    <property type="molecule type" value="Genomic_DNA"/>
</dbReference>